<accession>A0A1I3YRI4</accession>
<dbReference type="OrthoDB" id="116789at2"/>
<feature type="transmembrane region" description="Helical" evidence="1">
    <location>
        <begin position="250"/>
        <end position="269"/>
    </location>
</feature>
<organism evidence="2 3">
    <name type="scientific">Halobacillus dabanensis</name>
    <dbReference type="NCBI Taxonomy" id="240302"/>
    <lineage>
        <taxon>Bacteria</taxon>
        <taxon>Bacillati</taxon>
        <taxon>Bacillota</taxon>
        <taxon>Bacilli</taxon>
        <taxon>Bacillales</taxon>
        <taxon>Bacillaceae</taxon>
        <taxon>Halobacillus</taxon>
    </lineage>
</organism>
<dbReference type="AlphaFoldDB" id="A0A1I3YRI4"/>
<dbReference type="Pfam" id="PF22564">
    <property type="entry name" value="HAAS"/>
    <property type="match status" value="1"/>
</dbReference>
<keyword evidence="1" id="KW-0472">Membrane</keyword>
<evidence type="ECO:0000313" key="2">
    <source>
        <dbReference type="EMBL" id="SFK33836.1"/>
    </source>
</evidence>
<gene>
    <name evidence="2" type="ORF">SAMN04487936_111117</name>
</gene>
<name>A0A1I3YRI4_HALDA</name>
<evidence type="ECO:0000313" key="3">
    <source>
        <dbReference type="Proteomes" id="UP000183557"/>
    </source>
</evidence>
<sequence>MKKIDQYIHEVTYRLPSKTQADVALELKSSIMDMLPEDYTEEEEKEVLAEFGDPAKMARQYREHPSTLFGQQVYDFFISSLKAGGFVFLVMALVIAVTGIMAAYTDESGLFALITTISWDLIGAIFNLAAHVFFWGMLVLVFLEWIGVNRDENSSALTGKPWKPEDLGHNITAPVNKSISKSAIYFRLFWTFALTILFITAANGIGPDGIPVFKEDVLRSFLPFVVLLVAAKLAVIVYKWRQRHWNRTLAIVNASFHFLFLVFLILFASRSSLFNPAFMTYLSERFDISISSIQVYPYVMLWVIVLSIISSVVYDSIVAFKKAKILHY</sequence>
<keyword evidence="1" id="KW-0812">Transmembrane</keyword>
<feature type="transmembrane region" description="Helical" evidence="1">
    <location>
        <begin position="217"/>
        <end position="238"/>
    </location>
</feature>
<protein>
    <submittedName>
        <fullName evidence="2">Uncharacterized protein</fullName>
    </submittedName>
</protein>
<dbReference type="EMBL" id="FOSB01000011">
    <property type="protein sequence ID" value="SFK33836.1"/>
    <property type="molecule type" value="Genomic_DNA"/>
</dbReference>
<keyword evidence="3" id="KW-1185">Reference proteome</keyword>
<feature type="transmembrane region" description="Helical" evidence="1">
    <location>
        <begin position="184"/>
        <end position="205"/>
    </location>
</feature>
<keyword evidence="1" id="KW-1133">Transmembrane helix</keyword>
<reference evidence="3" key="1">
    <citation type="submission" date="2016-10" db="EMBL/GenBank/DDBJ databases">
        <authorList>
            <person name="Varghese N."/>
            <person name="Submissions S."/>
        </authorList>
    </citation>
    <scope>NUCLEOTIDE SEQUENCE [LARGE SCALE GENOMIC DNA]</scope>
    <source>
        <strain evidence="3">CGMCC 1.3704</strain>
    </source>
</reference>
<feature type="transmembrane region" description="Helical" evidence="1">
    <location>
        <begin position="86"/>
        <end position="104"/>
    </location>
</feature>
<proteinExistence type="predicted"/>
<dbReference type="Proteomes" id="UP000183557">
    <property type="component" value="Unassembled WGS sequence"/>
</dbReference>
<evidence type="ECO:0000256" key="1">
    <source>
        <dbReference type="SAM" id="Phobius"/>
    </source>
</evidence>
<dbReference type="RefSeq" id="WP_075037760.1">
    <property type="nucleotide sequence ID" value="NZ_FOSB01000011.1"/>
</dbReference>
<feature type="transmembrane region" description="Helical" evidence="1">
    <location>
        <begin position="295"/>
        <end position="314"/>
    </location>
</feature>
<feature type="transmembrane region" description="Helical" evidence="1">
    <location>
        <begin position="110"/>
        <end position="143"/>
    </location>
</feature>